<sequence length="360" mass="41415">MSCSGESMQDGEAAILLQGLRRLEQLGISKPVVGECLSSWSYRINLQINGPIFDHPKYVSDARGIVQSDAPDSSGIRFVDPDGVASNDWVDNCVQTLDIPRQWFECQFPFFERPYTPLRYRRAFCYQCLAQSMQATGLPAWKSDWRHLAQPMCSVHAVPLLDAPVSFALTLDHPARAFTWYWDSLHAKEHYKRICNAWPLRNALAFDVQRRIDALREKATDHVERAQIEGFILSLMRAVMMPCLHYAFPKVVFSDWGGPNVYRRDAFYLNFYQEIYRASSIARVSALYLCGLLLGWITEEEGNSTNSEGYFTPARAWVIWELMEEHFNLLTLLGDELRHYESISLNISLLADIPRCWRPT</sequence>
<accession>A0A5E7AIS5</accession>
<proteinExistence type="predicted"/>
<dbReference type="Proteomes" id="UP000326557">
    <property type="component" value="Unassembled WGS sequence"/>
</dbReference>
<evidence type="ECO:0000313" key="1">
    <source>
        <dbReference type="EMBL" id="VVN78375.1"/>
    </source>
</evidence>
<reference evidence="1 2" key="1">
    <citation type="submission" date="2019-09" db="EMBL/GenBank/DDBJ databases">
        <authorList>
            <person name="Chandra G."/>
            <person name="Truman W A."/>
        </authorList>
    </citation>
    <scope>NUCLEOTIDE SEQUENCE [LARGE SCALE GENOMIC DNA]</scope>
    <source>
        <strain evidence="1">PS704</strain>
    </source>
</reference>
<evidence type="ECO:0000313" key="2">
    <source>
        <dbReference type="Proteomes" id="UP000326557"/>
    </source>
</evidence>
<dbReference type="EMBL" id="CABVHP010000002">
    <property type="protein sequence ID" value="VVN78375.1"/>
    <property type="molecule type" value="Genomic_DNA"/>
</dbReference>
<dbReference type="AlphaFoldDB" id="A0A5E7AIS5"/>
<protein>
    <recommendedName>
        <fullName evidence="3">TniQ protein</fullName>
    </recommendedName>
</protein>
<name>A0A5E7AIS5_PSEFL</name>
<gene>
    <name evidence="1" type="ORF">PS704_00893</name>
</gene>
<evidence type="ECO:0008006" key="3">
    <source>
        <dbReference type="Google" id="ProtNLM"/>
    </source>
</evidence>
<organism evidence="1 2">
    <name type="scientific">Pseudomonas fluorescens</name>
    <dbReference type="NCBI Taxonomy" id="294"/>
    <lineage>
        <taxon>Bacteria</taxon>
        <taxon>Pseudomonadati</taxon>
        <taxon>Pseudomonadota</taxon>
        <taxon>Gammaproteobacteria</taxon>
        <taxon>Pseudomonadales</taxon>
        <taxon>Pseudomonadaceae</taxon>
        <taxon>Pseudomonas</taxon>
    </lineage>
</organism>